<sequence>MASAALNSGLLEALVSRGGAVSQAGEGQSPSHHDPSAAHHAYLHAHFQGLASHYGAGGDLHDMSTSGGDVTTEEEDVSLSEHFNNYYRSVGDDLLSASAKKRRKQSKPVRLPTPQGQPADPFQVKAEESQFDSETVTRRTRARTAT</sequence>
<dbReference type="OrthoDB" id="10020956at2759"/>
<feature type="region of interest" description="Disordered" evidence="1">
    <location>
        <begin position="94"/>
        <end position="146"/>
    </location>
</feature>
<evidence type="ECO:0000256" key="1">
    <source>
        <dbReference type="SAM" id="MobiDB-lite"/>
    </source>
</evidence>
<proteinExistence type="predicted"/>
<comment type="caution">
    <text evidence="2">The sequence shown here is derived from an EMBL/GenBank/DDBJ whole genome shotgun (WGS) entry which is preliminary data.</text>
</comment>
<dbReference type="EMBL" id="VSRR010001184">
    <property type="protein sequence ID" value="MPC23260.1"/>
    <property type="molecule type" value="Genomic_DNA"/>
</dbReference>
<gene>
    <name evidence="2" type="ORF">E2C01_016300</name>
</gene>
<dbReference type="Proteomes" id="UP000324222">
    <property type="component" value="Unassembled WGS sequence"/>
</dbReference>
<organism evidence="2 3">
    <name type="scientific">Portunus trituberculatus</name>
    <name type="common">Swimming crab</name>
    <name type="synonym">Neptunus trituberculatus</name>
    <dbReference type="NCBI Taxonomy" id="210409"/>
    <lineage>
        <taxon>Eukaryota</taxon>
        <taxon>Metazoa</taxon>
        <taxon>Ecdysozoa</taxon>
        <taxon>Arthropoda</taxon>
        <taxon>Crustacea</taxon>
        <taxon>Multicrustacea</taxon>
        <taxon>Malacostraca</taxon>
        <taxon>Eumalacostraca</taxon>
        <taxon>Eucarida</taxon>
        <taxon>Decapoda</taxon>
        <taxon>Pleocyemata</taxon>
        <taxon>Brachyura</taxon>
        <taxon>Eubrachyura</taxon>
        <taxon>Portunoidea</taxon>
        <taxon>Portunidae</taxon>
        <taxon>Portuninae</taxon>
        <taxon>Portunus</taxon>
    </lineage>
</organism>
<accession>A0A5B7DP16</accession>
<keyword evidence="3" id="KW-1185">Reference proteome</keyword>
<dbReference type="AlphaFoldDB" id="A0A5B7DP16"/>
<evidence type="ECO:0000313" key="3">
    <source>
        <dbReference type="Proteomes" id="UP000324222"/>
    </source>
</evidence>
<reference evidence="2 3" key="1">
    <citation type="submission" date="2019-05" db="EMBL/GenBank/DDBJ databases">
        <title>Another draft genome of Portunus trituberculatus and its Hox gene families provides insights of decapod evolution.</title>
        <authorList>
            <person name="Jeong J.-H."/>
            <person name="Song I."/>
            <person name="Kim S."/>
            <person name="Choi T."/>
            <person name="Kim D."/>
            <person name="Ryu S."/>
            <person name="Kim W."/>
        </authorList>
    </citation>
    <scope>NUCLEOTIDE SEQUENCE [LARGE SCALE GENOMIC DNA]</scope>
    <source>
        <tissue evidence="2">Muscle</tissue>
    </source>
</reference>
<protein>
    <submittedName>
        <fullName evidence="2">Uncharacterized protein</fullName>
    </submittedName>
</protein>
<name>A0A5B7DP16_PORTR</name>
<feature type="region of interest" description="Disordered" evidence="1">
    <location>
        <begin position="53"/>
        <end position="77"/>
    </location>
</feature>
<evidence type="ECO:0000313" key="2">
    <source>
        <dbReference type="EMBL" id="MPC23260.1"/>
    </source>
</evidence>